<keyword evidence="2" id="KW-1185">Reference proteome</keyword>
<dbReference type="Proteomes" id="UP000219573">
    <property type="component" value="Unassembled WGS sequence"/>
</dbReference>
<dbReference type="EMBL" id="OBDZ01000011">
    <property type="protein sequence ID" value="SNY27878.1"/>
    <property type="molecule type" value="Genomic_DNA"/>
</dbReference>
<reference evidence="2" key="1">
    <citation type="submission" date="2017-09" db="EMBL/GenBank/DDBJ databases">
        <authorList>
            <person name="Varghese N."/>
            <person name="Submissions S."/>
        </authorList>
    </citation>
    <scope>NUCLEOTIDE SEQUENCE [LARGE SCALE GENOMIC DNA]</scope>
    <source>
        <strain evidence="2">MSL47</strain>
    </source>
</reference>
<gene>
    <name evidence="1" type="ORF">SAMN06265827_111102</name>
</gene>
<sequence>MLDYTNLTGLKKIVTDLERIQTHDVRNVRYIKEDELDGVINLLQAIINTKEFNKKIR</sequence>
<protein>
    <submittedName>
        <fullName evidence="1">Uncharacterized protein</fullName>
    </submittedName>
</protein>
<evidence type="ECO:0000313" key="2">
    <source>
        <dbReference type="Proteomes" id="UP000219573"/>
    </source>
</evidence>
<organism evidence="1 2">
    <name type="scientific">Orenia metallireducens</name>
    <dbReference type="NCBI Taxonomy" id="1413210"/>
    <lineage>
        <taxon>Bacteria</taxon>
        <taxon>Bacillati</taxon>
        <taxon>Bacillota</taxon>
        <taxon>Clostridia</taxon>
        <taxon>Halanaerobiales</taxon>
        <taxon>Halobacteroidaceae</taxon>
        <taxon>Orenia</taxon>
    </lineage>
</organism>
<dbReference type="AlphaFoldDB" id="A0A285GWN9"/>
<accession>A0A285GWN9</accession>
<evidence type="ECO:0000313" key="1">
    <source>
        <dbReference type="EMBL" id="SNY27878.1"/>
    </source>
</evidence>
<proteinExistence type="predicted"/>
<dbReference type="RefSeq" id="WP_172431882.1">
    <property type="nucleotide sequence ID" value="NZ_LWDV01000006.1"/>
</dbReference>
<name>A0A285GWN9_9FIRM</name>